<organism evidence="1 2">
    <name type="scientific">Gigaspora margarita</name>
    <dbReference type="NCBI Taxonomy" id="4874"/>
    <lineage>
        <taxon>Eukaryota</taxon>
        <taxon>Fungi</taxon>
        <taxon>Fungi incertae sedis</taxon>
        <taxon>Mucoromycota</taxon>
        <taxon>Glomeromycotina</taxon>
        <taxon>Glomeromycetes</taxon>
        <taxon>Diversisporales</taxon>
        <taxon>Gigasporaceae</taxon>
        <taxon>Gigaspora</taxon>
    </lineage>
</organism>
<proteinExistence type="predicted"/>
<accession>A0ABN7WZ32</accession>
<dbReference type="Proteomes" id="UP000789901">
    <property type="component" value="Unassembled WGS sequence"/>
</dbReference>
<sequence length="135" mass="15571">PHKAHKKSPYEAFFGFKMHAVYNTPEDITLEDVVLEDVTPENIAPKNIAPEDIIALEDIMEKITPAATQDNYNQASYEFHAMQVKHVHEKVAQNNKTYQNKLVIRRSVHRRKVVFEPGDKVVIASNFDNNQKTRK</sequence>
<feature type="non-terminal residue" evidence="1">
    <location>
        <position position="1"/>
    </location>
</feature>
<protein>
    <submittedName>
        <fullName evidence="1">569_t:CDS:1</fullName>
    </submittedName>
</protein>
<comment type="caution">
    <text evidence="1">The sequence shown here is derived from an EMBL/GenBank/DDBJ whole genome shotgun (WGS) entry which is preliminary data.</text>
</comment>
<evidence type="ECO:0000313" key="1">
    <source>
        <dbReference type="EMBL" id="CAG8844199.1"/>
    </source>
</evidence>
<name>A0ABN7WZ32_GIGMA</name>
<gene>
    <name evidence="1" type="ORF">GMARGA_LOCUS36959</name>
</gene>
<keyword evidence="2" id="KW-1185">Reference proteome</keyword>
<reference evidence="1 2" key="1">
    <citation type="submission" date="2021-06" db="EMBL/GenBank/DDBJ databases">
        <authorList>
            <person name="Kallberg Y."/>
            <person name="Tangrot J."/>
            <person name="Rosling A."/>
        </authorList>
    </citation>
    <scope>NUCLEOTIDE SEQUENCE [LARGE SCALE GENOMIC DNA]</scope>
    <source>
        <strain evidence="1 2">120-4 pot B 10/14</strain>
    </source>
</reference>
<evidence type="ECO:0000313" key="2">
    <source>
        <dbReference type="Proteomes" id="UP000789901"/>
    </source>
</evidence>
<dbReference type="EMBL" id="CAJVQB010075018">
    <property type="protein sequence ID" value="CAG8844199.1"/>
    <property type="molecule type" value="Genomic_DNA"/>
</dbReference>